<keyword evidence="3" id="KW-1003">Cell membrane</keyword>
<evidence type="ECO:0000256" key="1">
    <source>
        <dbReference type="ARBA" id="ARBA00004651"/>
    </source>
</evidence>
<evidence type="ECO:0000256" key="3">
    <source>
        <dbReference type="ARBA" id="ARBA00022475"/>
    </source>
</evidence>
<evidence type="ECO:0000256" key="2">
    <source>
        <dbReference type="ARBA" id="ARBA00008488"/>
    </source>
</evidence>
<feature type="transmembrane region" description="Helical" evidence="7">
    <location>
        <begin position="15"/>
        <end position="36"/>
    </location>
</feature>
<accession>A0ABS6TC12</accession>
<dbReference type="NCBIfam" id="TIGR01065">
    <property type="entry name" value="hlyIII"/>
    <property type="match status" value="1"/>
</dbReference>
<keyword evidence="4 7" id="KW-0812">Transmembrane</keyword>
<dbReference type="PANTHER" id="PTHR20855:SF3">
    <property type="entry name" value="LD03007P"/>
    <property type="match status" value="1"/>
</dbReference>
<proteinExistence type="inferred from homology"/>
<dbReference type="Proteomes" id="UP000774130">
    <property type="component" value="Unassembled WGS sequence"/>
</dbReference>
<evidence type="ECO:0000313" key="9">
    <source>
        <dbReference type="Proteomes" id="UP000774130"/>
    </source>
</evidence>
<evidence type="ECO:0000313" key="8">
    <source>
        <dbReference type="EMBL" id="MBV7390399.1"/>
    </source>
</evidence>
<dbReference type="InterPro" id="IPR005744">
    <property type="entry name" value="Hy-lIII"/>
</dbReference>
<comment type="subcellular location">
    <subcellularLocation>
        <location evidence="1">Cell membrane</location>
        <topology evidence="1">Multi-pass membrane protein</topology>
    </subcellularLocation>
</comment>
<feature type="transmembrane region" description="Helical" evidence="7">
    <location>
        <begin position="83"/>
        <end position="101"/>
    </location>
</feature>
<keyword evidence="6 7" id="KW-0472">Membrane</keyword>
<feature type="transmembrane region" description="Helical" evidence="7">
    <location>
        <begin position="107"/>
        <end position="128"/>
    </location>
</feature>
<feature type="transmembrane region" description="Helical" evidence="7">
    <location>
        <begin position="48"/>
        <end position="71"/>
    </location>
</feature>
<name>A0ABS6TC12_9ENTE</name>
<feature type="transmembrane region" description="Helical" evidence="7">
    <location>
        <begin position="189"/>
        <end position="209"/>
    </location>
</feature>
<organism evidence="8 9">
    <name type="scientific">Enterococcus alishanensis</name>
    <dbReference type="NCBI Taxonomy" id="1303817"/>
    <lineage>
        <taxon>Bacteria</taxon>
        <taxon>Bacillati</taxon>
        <taxon>Bacillota</taxon>
        <taxon>Bacilli</taxon>
        <taxon>Lactobacillales</taxon>
        <taxon>Enterococcaceae</taxon>
        <taxon>Enterococcus</taxon>
    </lineage>
</organism>
<comment type="similarity">
    <text evidence="2">Belongs to the UPF0073 (Hly-III) family.</text>
</comment>
<feature type="transmembrane region" description="Helical" evidence="7">
    <location>
        <begin position="140"/>
        <end position="158"/>
    </location>
</feature>
<feature type="transmembrane region" description="Helical" evidence="7">
    <location>
        <begin position="164"/>
        <end position="182"/>
    </location>
</feature>
<keyword evidence="5 7" id="KW-1133">Transmembrane helix</keyword>
<protein>
    <submittedName>
        <fullName evidence="8">Hemolysin III family protein</fullName>
    </submittedName>
</protein>
<dbReference type="PANTHER" id="PTHR20855">
    <property type="entry name" value="ADIPOR/PROGESTIN RECEPTOR-RELATED"/>
    <property type="match status" value="1"/>
</dbReference>
<dbReference type="InterPro" id="IPR004254">
    <property type="entry name" value="AdipoR/HlyIII-related"/>
</dbReference>
<dbReference type="Pfam" id="PF03006">
    <property type="entry name" value="HlyIII"/>
    <property type="match status" value="1"/>
</dbReference>
<sequence>MMVEFSKKYLITNEVLNAVTHGLAAILSIVGLVVLLQKANTTLSYVSFIIYGLSLFLLFLASTLFHSLIFTKAKKVFQVFDHCSIYLLIAGTYTPYCLLRIPGAKGIIILTVIWVAAISGIVYKSVTLKRQNKVSKVSTILYNVMGWAIVFALPTLYHSIGLKALILLFFGGVAYSVGSLFYTMKDKKFTHVIWHLFVMLGAVLMFLSICQF</sequence>
<evidence type="ECO:0000256" key="6">
    <source>
        <dbReference type="ARBA" id="ARBA00023136"/>
    </source>
</evidence>
<reference evidence="8 9" key="1">
    <citation type="submission" date="2021-06" db="EMBL/GenBank/DDBJ databases">
        <title>Enterococcus alishanensis sp. nov., a novel lactic acid bacterium isolated from fresh coffee beans.</title>
        <authorList>
            <person name="Chen Y.-S."/>
        </authorList>
    </citation>
    <scope>NUCLEOTIDE SEQUENCE [LARGE SCALE GENOMIC DNA]</scope>
    <source>
        <strain evidence="8 9">ALS3</strain>
    </source>
</reference>
<gene>
    <name evidence="8" type="ORF">KUA55_06895</name>
</gene>
<evidence type="ECO:0000256" key="7">
    <source>
        <dbReference type="SAM" id="Phobius"/>
    </source>
</evidence>
<evidence type="ECO:0000256" key="5">
    <source>
        <dbReference type="ARBA" id="ARBA00022989"/>
    </source>
</evidence>
<comment type="caution">
    <text evidence="8">The sequence shown here is derived from an EMBL/GenBank/DDBJ whole genome shotgun (WGS) entry which is preliminary data.</text>
</comment>
<dbReference type="EMBL" id="JAHUZB010000003">
    <property type="protein sequence ID" value="MBV7390399.1"/>
    <property type="molecule type" value="Genomic_DNA"/>
</dbReference>
<evidence type="ECO:0000256" key="4">
    <source>
        <dbReference type="ARBA" id="ARBA00022692"/>
    </source>
</evidence>
<keyword evidence="9" id="KW-1185">Reference proteome</keyword>